<dbReference type="InterPro" id="IPR001834">
    <property type="entry name" value="CBR-like"/>
</dbReference>
<evidence type="ECO:0000256" key="1">
    <source>
        <dbReference type="ARBA" id="ARBA00001974"/>
    </source>
</evidence>
<evidence type="ECO:0000313" key="9">
    <source>
        <dbReference type="Proteomes" id="UP000031512"/>
    </source>
</evidence>
<dbReference type="eggNOG" id="KOG0534">
    <property type="taxonomic scope" value="Eukaryota"/>
</dbReference>
<keyword evidence="3 6" id="KW-0285">Flavoprotein</keyword>
<dbReference type="SUPFAM" id="SSF52343">
    <property type="entry name" value="Ferredoxin reductase-like, C-terminal NADP-linked domain"/>
    <property type="match status" value="1"/>
</dbReference>
<dbReference type="VEuPathDB" id="PiroplasmaDB:BEWA_023290"/>
<dbReference type="InterPro" id="IPR001433">
    <property type="entry name" value="OxRdtase_FAD/NAD-bd"/>
</dbReference>
<dbReference type="PROSITE" id="PS51384">
    <property type="entry name" value="FAD_FR"/>
    <property type="match status" value="1"/>
</dbReference>
<evidence type="ECO:0000256" key="3">
    <source>
        <dbReference type="ARBA" id="ARBA00022630"/>
    </source>
</evidence>
<gene>
    <name evidence="8" type="ORF">BEWA_023290</name>
</gene>
<dbReference type="OrthoDB" id="359922at2759"/>
<evidence type="ECO:0000256" key="4">
    <source>
        <dbReference type="ARBA" id="ARBA00022827"/>
    </source>
</evidence>
<keyword evidence="5 8" id="KW-0560">Oxidoreductase</keyword>
<evidence type="ECO:0000256" key="2">
    <source>
        <dbReference type="ARBA" id="ARBA00006105"/>
    </source>
</evidence>
<dbReference type="PANTHER" id="PTHR19370">
    <property type="entry name" value="NADH-CYTOCHROME B5 REDUCTASE"/>
    <property type="match status" value="1"/>
</dbReference>
<evidence type="ECO:0000313" key="8">
    <source>
        <dbReference type="EMBL" id="AFZ79480.1"/>
    </source>
</evidence>
<dbReference type="EMBL" id="CP001669">
    <property type="protein sequence ID" value="AFZ79480.1"/>
    <property type="molecule type" value="Genomic_DNA"/>
</dbReference>
<dbReference type="Gene3D" id="3.40.50.80">
    <property type="entry name" value="Nucleotide-binding domain of ferredoxin-NADP reductase (FNR) module"/>
    <property type="match status" value="1"/>
</dbReference>
<dbReference type="RefSeq" id="XP_004829146.1">
    <property type="nucleotide sequence ID" value="XM_004829089.1"/>
</dbReference>
<comment type="similarity">
    <text evidence="2">Belongs to the flavoprotein pyridine nucleotide cytochrome reductase family.</text>
</comment>
<dbReference type="InterPro" id="IPR008333">
    <property type="entry name" value="Cbr1-like_FAD-bd_dom"/>
</dbReference>
<feature type="binding site" evidence="6">
    <location>
        <position position="113"/>
    </location>
    <ligand>
        <name>FAD</name>
        <dbReference type="ChEBI" id="CHEBI:57692"/>
    </ligand>
</feature>
<dbReference type="InterPro" id="IPR039261">
    <property type="entry name" value="FNR_nucleotide-bd"/>
</dbReference>
<dbReference type="CDD" id="cd06183">
    <property type="entry name" value="cyt_b5_reduct_like"/>
    <property type="match status" value="1"/>
</dbReference>
<keyword evidence="9" id="KW-1185">Reference proteome</keyword>
<feature type="binding site" evidence="6">
    <location>
        <position position="96"/>
    </location>
    <ligand>
        <name>FAD</name>
        <dbReference type="ChEBI" id="CHEBI:57692"/>
    </ligand>
</feature>
<dbReference type="KEGG" id="beq:BEWA_023290"/>
<dbReference type="GO" id="GO:0090524">
    <property type="term" value="F:cytochrome-b5 reductase activity, acting on NADH"/>
    <property type="evidence" value="ECO:0007669"/>
    <property type="project" value="UniProtKB-EC"/>
</dbReference>
<evidence type="ECO:0000259" key="7">
    <source>
        <dbReference type="PROSITE" id="PS51384"/>
    </source>
</evidence>
<dbReference type="GeneID" id="15806885"/>
<dbReference type="Pfam" id="PF00970">
    <property type="entry name" value="FAD_binding_6"/>
    <property type="match status" value="1"/>
</dbReference>
<feature type="binding site" evidence="6">
    <location>
        <position position="128"/>
    </location>
    <ligand>
        <name>FAD</name>
        <dbReference type="ChEBI" id="CHEBI:57692"/>
    </ligand>
</feature>
<feature type="binding site" evidence="6">
    <location>
        <position position="181"/>
    </location>
    <ligand>
        <name>FAD</name>
        <dbReference type="ChEBI" id="CHEBI:57692"/>
    </ligand>
</feature>
<dbReference type="Gene3D" id="2.40.30.10">
    <property type="entry name" value="Translation factors"/>
    <property type="match status" value="1"/>
</dbReference>
<dbReference type="AlphaFoldDB" id="L0AVB5"/>
<protein>
    <submittedName>
        <fullName evidence="8">NADH-cytochrome B5 reductase, putative</fullName>
        <ecNumber evidence="8">1.6.2.2</ecNumber>
    </submittedName>
</protein>
<dbReference type="PANTHER" id="PTHR19370:SF184">
    <property type="entry name" value="NADH-CYTOCHROME B5 REDUCTASE-LIKE"/>
    <property type="match status" value="1"/>
</dbReference>
<comment type="cofactor">
    <cofactor evidence="1 6">
        <name>FAD</name>
        <dbReference type="ChEBI" id="CHEBI:57692"/>
    </cofactor>
</comment>
<evidence type="ECO:0000256" key="5">
    <source>
        <dbReference type="ARBA" id="ARBA00023002"/>
    </source>
</evidence>
<dbReference type="Proteomes" id="UP000031512">
    <property type="component" value="Chromosome 1"/>
</dbReference>
<dbReference type="SUPFAM" id="SSF63380">
    <property type="entry name" value="Riboflavin synthase domain-like"/>
    <property type="match status" value="1"/>
</dbReference>
<feature type="binding site" evidence="6">
    <location>
        <position position="98"/>
    </location>
    <ligand>
        <name>FAD</name>
        <dbReference type="ChEBI" id="CHEBI:57692"/>
    </ligand>
</feature>
<organism evidence="8 9">
    <name type="scientific">Theileria equi strain WA</name>
    <dbReference type="NCBI Taxonomy" id="1537102"/>
    <lineage>
        <taxon>Eukaryota</taxon>
        <taxon>Sar</taxon>
        <taxon>Alveolata</taxon>
        <taxon>Apicomplexa</taxon>
        <taxon>Aconoidasida</taxon>
        <taxon>Piroplasmida</taxon>
        <taxon>Theileriidae</taxon>
        <taxon>Theileria</taxon>
    </lineage>
</organism>
<dbReference type="STRING" id="1537102.L0AVB5"/>
<dbReference type="InterPro" id="IPR017938">
    <property type="entry name" value="Riboflavin_synthase-like_b-brl"/>
</dbReference>
<reference evidence="8 9" key="1">
    <citation type="journal article" date="2012" name="BMC Genomics">
        <title>Comparative genomic analysis and phylogenetic position of Theileria equi.</title>
        <authorList>
            <person name="Kappmeyer L.S."/>
            <person name="Thiagarajan M."/>
            <person name="Herndon D.R."/>
            <person name="Ramsay J.D."/>
            <person name="Caler E."/>
            <person name="Djikeng A."/>
            <person name="Gillespie J.J."/>
            <person name="Lau A.O."/>
            <person name="Roalson E.H."/>
            <person name="Silva J.C."/>
            <person name="Silva M.G."/>
            <person name="Suarez C.E."/>
            <person name="Ueti M.W."/>
            <person name="Nene V.M."/>
            <person name="Mealey R.H."/>
            <person name="Knowles D.P."/>
            <person name="Brayton K.A."/>
        </authorList>
    </citation>
    <scope>NUCLEOTIDE SEQUENCE [LARGE SCALE GENOMIC DNA]</scope>
    <source>
        <strain evidence="8 9">WA</strain>
    </source>
</reference>
<accession>L0AVB5</accession>
<name>L0AVB5_THEEQ</name>
<proteinExistence type="inferred from homology"/>
<dbReference type="EC" id="1.6.2.2" evidence="8"/>
<evidence type="ECO:0000256" key="6">
    <source>
        <dbReference type="PIRSR" id="PIRSR601834-1"/>
    </source>
</evidence>
<feature type="domain" description="FAD-binding FR-type" evidence="7">
    <location>
        <begin position="27"/>
        <end position="154"/>
    </location>
</feature>
<keyword evidence="4 6" id="KW-0274">FAD</keyword>
<dbReference type="PRINTS" id="PR00406">
    <property type="entry name" value="CYTB5RDTASE"/>
</dbReference>
<sequence>MYYEPLDLNLYLEKEAGYIGRDCSTNNEICEIKLVKRTRVSPTAHLFVFGYPQEIKGAVEVGAFGHFLFSGHLLESATPGFWNAVKLENGEKEVKRKYTPIYIDAAKRQIHFLIRIYGPCEEFPDGGKFTRFLDKLEVQDSLKVIPWKPKYRLVEEAVIRVLGRRLEYKVLNLIAAGTGITPFVRLLTHYQNTPVSVNLIYCNRSIEEIMLKELFDTLTCSNSNIRVRYLVYSRKDYSESGSIADSPSISRCIINKEIISEVLEVAEKSVTLYCGPPKFCDLVKELLASLNFTNSHVI</sequence>
<dbReference type="InterPro" id="IPR017927">
    <property type="entry name" value="FAD-bd_FR_type"/>
</dbReference>
<dbReference type="Pfam" id="PF00175">
    <property type="entry name" value="NAD_binding_1"/>
    <property type="match status" value="1"/>
</dbReference>